<sequence length="103" mass="11141">LDAMERALERRLFAIGYRLQEVVVNCPAGEAYGTLDDSHVFFSGIYVSLFKFFVSIALVGGNKTGSHLDSSSPHIEEFADVFTGINTAGSDNRDGAASFLFEG</sequence>
<evidence type="ECO:0000313" key="2">
    <source>
        <dbReference type="EMBL" id="GKT30361.1"/>
    </source>
</evidence>
<gene>
    <name evidence="2" type="ORF">ADUPG1_005478</name>
</gene>
<proteinExistence type="predicted"/>
<name>A0ABQ5KEN0_9EUKA</name>
<feature type="non-terminal residue" evidence="2">
    <location>
        <position position="1"/>
    </location>
</feature>
<keyword evidence="3" id="KW-1185">Reference proteome</keyword>
<dbReference type="EMBL" id="BQXS01008752">
    <property type="protein sequence ID" value="GKT30361.1"/>
    <property type="molecule type" value="Genomic_DNA"/>
</dbReference>
<accession>A0ABQ5KEN0</accession>
<keyword evidence="1" id="KW-0812">Transmembrane</keyword>
<comment type="caution">
    <text evidence="2">The sequence shown here is derived from an EMBL/GenBank/DDBJ whole genome shotgun (WGS) entry which is preliminary data.</text>
</comment>
<feature type="transmembrane region" description="Helical" evidence="1">
    <location>
        <begin position="40"/>
        <end position="60"/>
    </location>
</feature>
<keyword evidence="1" id="KW-0472">Membrane</keyword>
<organism evidence="2 3">
    <name type="scientific">Aduncisulcus paluster</name>
    <dbReference type="NCBI Taxonomy" id="2918883"/>
    <lineage>
        <taxon>Eukaryota</taxon>
        <taxon>Metamonada</taxon>
        <taxon>Carpediemonas-like organisms</taxon>
        <taxon>Aduncisulcus</taxon>
    </lineage>
</organism>
<reference evidence="2" key="1">
    <citation type="submission" date="2022-03" db="EMBL/GenBank/DDBJ databases">
        <title>Draft genome sequence of Aduncisulcus paluster, a free-living microaerophilic Fornicata.</title>
        <authorList>
            <person name="Yuyama I."/>
            <person name="Kume K."/>
            <person name="Tamura T."/>
            <person name="Inagaki Y."/>
            <person name="Hashimoto T."/>
        </authorList>
    </citation>
    <scope>NUCLEOTIDE SEQUENCE</scope>
    <source>
        <strain evidence="2">NY0171</strain>
    </source>
</reference>
<dbReference type="Proteomes" id="UP001057375">
    <property type="component" value="Unassembled WGS sequence"/>
</dbReference>
<keyword evidence="1" id="KW-1133">Transmembrane helix</keyword>
<evidence type="ECO:0000256" key="1">
    <source>
        <dbReference type="SAM" id="Phobius"/>
    </source>
</evidence>
<feature type="non-terminal residue" evidence="2">
    <location>
        <position position="103"/>
    </location>
</feature>
<evidence type="ECO:0000313" key="3">
    <source>
        <dbReference type="Proteomes" id="UP001057375"/>
    </source>
</evidence>
<protein>
    <submittedName>
        <fullName evidence="2">Uncharacterized protein</fullName>
    </submittedName>
</protein>